<dbReference type="FunFam" id="3.40.50.1820:FF:000205">
    <property type="entry name" value="Non-haem bromoperoxidase BPO-A2"/>
    <property type="match status" value="1"/>
</dbReference>
<dbReference type="Gene3D" id="3.40.50.1820">
    <property type="entry name" value="alpha/beta hydrolase"/>
    <property type="match status" value="1"/>
</dbReference>
<dbReference type="GO" id="GO:0003824">
    <property type="term" value="F:catalytic activity"/>
    <property type="evidence" value="ECO:0007669"/>
    <property type="project" value="InterPro"/>
</dbReference>
<evidence type="ECO:0000259" key="2">
    <source>
        <dbReference type="Pfam" id="PF00561"/>
    </source>
</evidence>
<dbReference type="InterPro" id="IPR000639">
    <property type="entry name" value="Epox_hydrolase-like"/>
</dbReference>
<comment type="caution">
    <text evidence="3">The sequence shown here is derived from an EMBL/GenBank/DDBJ whole genome shotgun (WGS) entry which is preliminary data.</text>
</comment>
<evidence type="ECO:0000256" key="1">
    <source>
        <dbReference type="ARBA" id="ARBA00038128"/>
    </source>
</evidence>
<dbReference type="PANTHER" id="PTHR43433:SF4">
    <property type="entry name" value="NON-HEME CHLOROPEROXIDASE-RELATED"/>
    <property type="match status" value="1"/>
</dbReference>
<dbReference type="Pfam" id="PF00561">
    <property type="entry name" value="Abhydrolase_1"/>
    <property type="match status" value="1"/>
</dbReference>
<reference evidence="3 4" key="1">
    <citation type="journal article" date="2014" name="Int. J. Syst. Evol. Microbiol.">
        <title>Complete genome sequence of Corynebacterium casei LMG S-19264T (=DSM 44701T), isolated from a smear-ripened cheese.</title>
        <authorList>
            <consortium name="US DOE Joint Genome Institute (JGI-PGF)"/>
            <person name="Walter F."/>
            <person name="Albersmeier A."/>
            <person name="Kalinowski J."/>
            <person name="Ruckert C."/>
        </authorList>
    </citation>
    <scope>NUCLEOTIDE SEQUENCE [LARGE SCALE GENOMIC DNA]</scope>
    <source>
        <strain evidence="3 4">CGMCC 1.12925</strain>
    </source>
</reference>
<dbReference type="Proteomes" id="UP000599688">
    <property type="component" value="Unassembled WGS sequence"/>
</dbReference>
<keyword evidence="4" id="KW-1185">Reference proteome</keyword>
<dbReference type="PRINTS" id="PR00111">
    <property type="entry name" value="ABHYDROLASE"/>
</dbReference>
<feature type="domain" description="AB hydrolase-1" evidence="2">
    <location>
        <begin position="27"/>
        <end position="264"/>
    </location>
</feature>
<dbReference type="PRINTS" id="PR00412">
    <property type="entry name" value="EPOXHYDRLASE"/>
</dbReference>
<comment type="similarity">
    <text evidence="1">Belongs to the AB hydrolase superfamily. Bacterial non-heme haloperoxidase / perhydrolase family.</text>
</comment>
<dbReference type="EMBL" id="BMGL01000006">
    <property type="protein sequence ID" value="GGE12386.1"/>
    <property type="molecule type" value="Genomic_DNA"/>
</dbReference>
<dbReference type="AlphaFoldDB" id="A0A916ZSZ2"/>
<organism evidence="3 4">
    <name type="scientific">Psychroflexus salis</name>
    <dbReference type="NCBI Taxonomy" id="1526574"/>
    <lineage>
        <taxon>Bacteria</taxon>
        <taxon>Pseudomonadati</taxon>
        <taxon>Bacteroidota</taxon>
        <taxon>Flavobacteriia</taxon>
        <taxon>Flavobacteriales</taxon>
        <taxon>Flavobacteriaceae</taxon>
        <taxon>Psychroflexus</taxon>
    </lineage>
</organism>
<dbReference type="RefSeq" id="WP_188405934.1">
    <property type="nucleotide sequence ID" value="NZ_BMGL01000006.1"/>
</dbReference>
<evidence type="ECO:0000313" key="4">
    <source>
        <dbReference type="Proteomes" id="UP000599688"/>
    </source>
</evidence>
<protein>
    <submittedName>
        <fullName evidence="3">Arylesterase</fullName>
    </submittedName>
</protein>
<evidence type="ECO:0000313" key="3">
    <source>
        <dbReference type="EMBL" id="GGE12386.1"/>
    </source>
</evidence>
<accession>A0A916ZSZ2</accession>
<gene>
    <name evidence="3" type="ORF">GCM10010831_12270</name>
</gene>
<sequence length="278" mass="31043">MNYLKTTSIEKGSSVQLAYNDYGNGQPIILIHGWPLNFAMWEQQIAHLVDAGFRAITYDRRGFGESSKPWNGYTYNDLAIDLNDLIEGLELNNIILAGFSMGGGEVARYIGKYGTKRLSKAILISSVVPFMMKTEDNPDAFDASVFDGMKEGISKDRAGFFEEFGKNFVNLTKNEERVSQAQVNYNWYVACSASKKATLDCVDAFGKTDFRADCEKFDIPTLVVHGDDDEIVPIDVSGKKAAGIIKDAKFEIIKDAPHGLTFTHYKELNKILIDFIQN</sequence>
<dbReference type="InterPro" id="IPR029058">
    <property type="entry name" value="AB_hydrolase_fold"/>
</dbReference>
<dbReference type="PANTHER" id="PTHR43433">
    <property type="entry name" value="HYDROLASE, ALPHA/BETA FOLD FAMILY PROTEIN"/>
    <property type="match status" value="1"/>
</dbReference>
<dbReference type="InterPro" id="IPR050471">
    <property type="entry name" value="AB_hydrolase"/>
</dbReference>
<proteinExistence type="inferred from homology"/>
<dbReference type="SUPFAM" id="SSF53474">
    <property type="entry name" value="alpha/beta-Hydrolases"/>
    <property type="match status" value="1"/>
</dbReference>
<name>A0A916ZSZ2_9FLAO</name>
<dbReference type="InterPro" id="IPR000073">
    <property type="entry name" value="AB_hydrolase_1"/>
</dbReference>